<feature type="transmembrane region" description="Helical" evidence="1">
    <location>
        <begin position="94"/>
        <end position="113"/>
    </location>
</feature>
<name>A0ABT9A3I4_9SPHN</name>
<sequence length="476" mass="49824">MIGRLPLLAAALLCAGLLWLGWPGVSMYDTVVQYTQALSGVYDDWHPPVMARLWSLLLPLGGGAAPLLVLQVVTYWAGFGLIAGGLARAGRPRAAAAVIVAGALPLFAAWQIAVLKDTQMLGAMLSAVGLVAWCRLPGQRVPVAAGVGAAVLLAYAMLVRTNAVFAVVPLGVLLLPGRDGWWGRWWGRAFAIGVGVAAVLAVSPAINHRLLAAQVTGVTHTLPLFDLAGIAHFGGAVLTPEDRALIAEKRCYQPFFWDPLGSPSRCGVIAARYEGDRSGALHRAWIDAILLHPVAYARHRLAHLNATLRWIVPAGWTSAAPPAGSEPNNAGLASPAPVARTLAAAGGWMAETALGWPIVWIVVAGIVLAAAQGRRRTPLGDLAVVLAVSALALEASFAVVSIASDLRYHLWPMIASLLAAILLAAEAMPKRRTLYVGIALLAAVIVPGTMARRSLPSPPPGYAAMLDWNDGAPAPQ</sequence>
<feature type="transmembrane region" description="Helical" evidence="1">
    <location>
        <begin position="53"/>
        <end position="82"/>
    </location>
</feature>
<gene>
    <name evidence="2" type="ORF">Q5H94_18930</name>
</gene>
<evidence type="ECO:0000313" key="3">
    <source>
        <dbReference type="Proteomes" id="UP001176468"/>
    </source>
</evidence>
<evidence type="ECO:0000313" key="2">
    <source>
        <dbReference type="EMBL" id="MDO7844411.1"/>
    </source>
</evidence>
<feature type="transmembrane region" description="Helical" evidence="1">
    <location>
        <begin position="353"/>
        <end position="371"/>
    </location>
</feature>
<dbReference type="RefSeq" id="WP_304562904.1">
    <property type="nucleotide sequence ID" value="NZ_JAUQSZ010000016.1"/>
</dbReference>
<keyword evidence="1" id="KW-0472">Membrane</keyword>
<feature type="transmembrane region" description="Helical" evidence="1">
    <location>
        <begin position="434"/>
        <end position="451"/>
    </location>
</feature>
<keyword evidence="1" id="KW-1133">Transmembrane helix</keyword>
<keyword evidence="3" id="KW-1185">Reference proteome</keyword>
<dbReference type="EMBL" id="JAUQSZ010000016">
    <property type="protein sequence ID" value="MDO7844411.1"/>
    <property type="molecule type" value="Genomic_DNA"/>
</dbReference>
<dbReference type="Proteomes" id="UP001176468">
    <property type="component" value="Unassembled WGS sequence"/>
</dbReference>
<organism evidence="2 3">
    <name type="scientific">Sphingomonas immobilis</name>
    <dbReference type="NCBI Taxonomy" id="3063997"/>
    <lineage>
        <taxon>Bacteria</taxon>
        <taxon>Pseudomonadati</taxon>
        <taxon>Pseudomonadota</taxon>
        <taxon>Alphaproteobacteria</taxon>
        <taxon>Sphingomonadales</taxon>
        <taxon>Sphingomonadaceae</taxon>
        <taxon>Sphingomonas</taxon>
    </lineage>
</organism>
<feature type="transmembrane region" description="Helical" evidence="1">
    <location>
        <begin position="409"/>
        <end position="427"/>
    </location>
</feature>
<evidence type="ECO:0000256" key="1">
    <source>
        <dbReference type="SAM" id="Phobius"/>
    </source>
</evidence>
<feature type="transmembrane region" description="Helical" evidence="1">
    <location>
        <begin position="143"/>
        <end position="165"/>
    </location>
</feature>
<accession>A0ABT9A3I4</accession>
<protein>
    <recommendedName>
        <fullName evidence="4">Glycosyltransferase RgtA/B/C/D-like domain-containing protein</fullName>
    </recommendedName>
</protein>
<comment type="caution">
    <text evidence="2">The sequence shown here is derived from an EMBL/GenBank/DDBJ whole genome shotgun (WGS) entry which is preliminary data.</text>
</comment>
<feature type="transmembrane region" description="Helical" evidence="1">
    <location>
        <begin position="185"/>
        <end position="206"/>
    </location>
</feature>
<keyword evidence="1" id="KW-0812">Transmembrane</keyword>
<evidence type="ECO:0008006" key="4">
    <source>
        <dbReference type="Google" id="ProtNLM"/>
    </source>
</evidence>
<proteinExistence type="predicted"/>
<reference evidence="2" key="1">
    <citation type="submission" date="2023-07" db="EMBL/GenBank/DDBJ databases">
        <authorList>
            <person name="Kim M.K."/>
        </authorList>
    </citation>
    <scope>NUCLEOTIDE SEQUENCE</scope>
    <source>
        <strain evidence="2">CA1-15</strain>
    </source>
</reference>
<feature type="transmembrane region" description="Helical" evidence="1">
    <location>
        <begin position="383"/>
        <end position="403"/>
    </location>
</feature>